<dbReference type="AlphaFoldDB" id="A0A9K3CUI4"/>
<proteinExistence type="predicted"/>
<dbReference type="SUPFAM" id="SSF109604">
    <property type="entry name" value="HD-domain/PDEase-like"/>
    <property type="match status" value="1"/>
</dbReference>
<dbReference type="EMBL" id="BDIP01000512">
    <property type="protein sequence ID" value="GIQ81844.1"/>
    <property type="molecule type" value="Genomic_DNA"/>
</dbReference>
<keyword evidence="2" id="KW-1185">Reference proteome</keyword>
<evidence type="ECO:0000313" key="2">
    <source>
        <dbReference type="Proteomes" id="UP000265618"/>
    </source>
</evidence>
<sequence>MESKSVCPAALVTPESTEGQLQSLRLQVLATFAGIANAVRPWKVARQFGLSRMKQGFGSGILEGRVGLIVPPRRDMHFRDPVLTTKLCQAAFLRDRVAPFLGAMKQMHTNCRLDSTVVDTLLRQASYNYQRWAEDEGESHSGTLSQSDRDK</sequence>
<protein>
    <submittedName>
        <fullName evidence="1">Uncharacterized protein</fullName>
    </submittedName>
</protein>
<dbReference type="Gene3D" id="1.10.1300.10">
    <property type="entry name" value="3'5'-cyclic nucleotide phosphodiesterase, catalytic domain"/>
    <property type="match status" value="1"/>
</dbReference>
<comment type="caution">
    <text evidence="1">The sequence shown here is derived from an EMBL/GenBank/DDBJ whole genome shotgun (WGS) entry which is preliminary data.</text>
</comment>
<reference evidence="1 2" key="1">
    <citation type="journal article" date="2018" name="PLoS ONE">
        <title>The draft genome of Kipferlia bialata reveals reductive genome evolution in fornicate parasites.</title>
        <authorList>
            <person name="Tanifuji G."/>
            <person name="Takabayashi S."/>
            <person name="Kume K."/>
            <person name="Takagi M."/>
            <person name="Nakayama T."/>
            <person name="Kamikawa R."/>
            <person name="Inagaki Y."/>
            <person name="Hashimoto T."/>
        </authorList>
    </citation>
    <scope>NUCLEOTIDE SEQUENCE [LARGE SCALE GENOMIC DNA]</scope>
    <source>
        <strain evidence="1">NY0173</strain>
    </source>
</reference>
<gene>
    <name evidence="1" type="ORF">KIPB_002874</name>
</gene>
<organism evidence="1 2">
    <name type="scientific">Kipferlia bialata</name>
    <dbReference type="NCBI Taxonomy" id="797122"/>
    <lineage>
        <taxon>Eukaryota</taxon>
        <taxon>Metamonada</taxon>
        <taxon>Carpediemonas-like organisms</taxon>
        <taxon>Kipferlia</taxon>
    </lineage>
</organism>
<name>A0A9K3CUI4_9EUKA</name>
<dbReference type="Proteomes" id="UP000265618">
    <property type="component" value="Unassembled WGS sequence"/>
</dbReference>
<dbReference type="InterPro" id="IPR036971">
    <property type="entry name" value="PDEase_catalytic_dom_sf"/>
</dbReference>
<evidence type="ECO:0000313" key="1">
    <source>
        <dbReference type="EMBL" id="GIQ81844.1"/>
    </source>
</evidence>
<dbReference type="GO" id="GO:0004114">
    <property type="term" value="F:3',5'-cyclic-nucleotide phosphodiesterase activity"/>
    <property type="evidence" value="ECO:0007669"/>
    <property type="project" value="InterPro"/>
</dbReference>
<accession>A0A9K3CUI4</accession>
<dbReference type="GO" id="GO:0007165">
    <property type="term" value="P:signal transduction"/>
    <property type="evidence" value="ECO:0007669"/>
    <property type="project" value="InterPro"/>
</dbReference>